<dbReference type="RefSeq" id="WP_111528996.1">
    <property type="nucleotide sequence ID" value="NZ_JBHRSG010000003.1"/>
</dbReference>
<dbReference type="Gene3D" id="2.40.70.10">
    <property type="entry name" value="Acid Proteases"/>
    <property type="match status" value="2"/>
</dbReference>
<evidence type="ECO:0000313" key="3">
    <source>
        <dbReference type="EMBL" id="RAK55248.1"/>
    </source>
</evidence>
<evidence type="ECO:0000256" key="2">
    <source>
        <dbReference type="SAM" id="SignalP"/>
    </source>
</evidence>
<accession>A0A328AQP8</accession>
<feature type="chain" id="PRO_5016408149" description="Peptidase A2 domain-containing protein" evidence="2">
    <location>
        <begin position="28"/>
        <end position="328"/>
    </location>
</feature>
<evidence type="ECO:0000256" key="1">
    <source>
        <dbReference type="SAM" id="MobiDB-lite"/>
    </source>
</evidence>
<dbReference type="AlphaFoldDB" id="A0A328AQP8"/>
<evidence type="ECO:0008006" key="5">
    <source>
        <dbReference type="Google" id="ProtNLM"/>
    </source>
</evidence>
<sequence length="328" mass="35179">MSLTRRNAAFSLLAGAAAVSTAGRALAQQIAEPAGVSTPAPAPAAAAEAPAPDEPPTKLASQRDKFEHLMAPVDINGKGPFNFILDTGANVSCVSHALAERLELQPTTPAPVHTVVGVKTRPAVMIDTLKVGDRHQRRVRAPSLPTFGGEVDGVLGIDWLKGQRLVLDFRKKSIEITASRPENSYGNRIVVPAKRRLGQLTIVDADLSGHKISAMIDSGSQATMCNTALHTLVTRLEAHQPFHGKHEEVGMETIAGEKFTGEMFYLPFLRLGGLELGNVPVVYADAHVFDIWGLKDQPAIVLGMDLLTQFDAVALDFGRSQVRFDLMG</sequence>
<evidence type="ECO:0000313" key="4">
    <source>
        <dbReference type="Proteomes" id="UP000249254"/>
    </source>
</evidence>
<dbReference type="OrthoDB" id="107347at2"/>
<comment type="caution">
    <text evidence="3">The sequence shown here is derived from an EMBL/GenBank/DDBJ whole genome shotgun (WGS) entry which is preliminary data.</text>
</comment>
<keyword evidence="2" id="KW-0732">Signal</keyword>
<feature type="signal peptide" evidence="2">
    <location>
        <begin position="1"/>
        <end position="27"/>
    </location>
</feature>
<gene>
    <name evidence="3" type="ORF">DJ017_12330</name>
</gene>
<protein>
    <recommendedName>
        <fullName evidence="5">Peptidase A2 domain-containing protein</fullName>
    </recommendedName>
</protein>
<dbReference type="Proteomes" id="UP000249254">
    <property type="component" value="Unassembled WGS sequence"/>
</dbReference>
<dbReference type="InterPro" id="IPR034122">
    <property type="entry name" value="Retropepsin-like_bacterial"/>
</dbReference>
<dbReference type="InterPro" id="IPR021109">
    <property type="entry name" value="Peptidase_aspartic_dom_sf"/>
</dbReference>
<organism evidence="3 4">
    <name type="scientific">Phenylobacterium soli</name>
    <dbReference type="NCBI Taxonomy" id="2170551"/>
    <lineage>
        <taxon>Bacteria</taxon>
        <taxon>Pseudomonadati</taxon>
        <taxon>Pseudomonadota</taxon>
        <taxon>Alphaproteobacteria</taxon>
        <taxon>Caulobacterales</taxon>
        <taxon>Caulobacteraceae</taxon>
        <taxon>Phenylobacterium</taxon>
    </lineage>
</organism>
<keyword evidence="4" id="KW-1185">Reference proteome</keyword>
<reference evidence="4" key="1">
    <citation type="submission" date="2018-05" db="EMBL/GenBank/DDBJ databases">
        <authorList>
            <person name="Li X."/>
        </authorList>
    </citation>
    <scope>NUCLEOTIDE SEQUENCE [LARGE SCALE GENOMIC DNA]</scope>
    <source>
        <strain evidence="4">LX32</strain>
    </source>
</reference>
<dbReference type="SUPFAM" id="SSF50630">
    <property type="entry name" value="Acid proteases"/>
    <property type="match status" value="2"/>
</dbReference>
<name>A0A328AQP8_9CAUL</name>
<proteinExistence type="predicted"/>
<dbReference type="Pfam" id="PF13650">
    <property type="entry name" value="Asp_protease_2"/>
    <property type="match status" value="1"/>
</dbReference>
<dbReference type="CDD" id="cd05483">
    <property type="entry name" value="retropepsin_like_bacteria"/>
    <property type="match status" value="1"/>
</dbReference>
<dbReference type="Pfam" id="PF13975">
    <property type="entry name" value="gag-asp_proteas"/>
    <property type="match status" value="1"/>
</dbReference>
<dbReference type="EMBL" id="QFYQ01000001">
    <property type="protein sequence ID" value="RAK55248.1"/>
    <property type="molecule type" value="Genomic_DNA"/>
</dbReference>
<feature type="region of interest" description="Disordered" evidence="1">
    <location>
        <begin position="34"/>
        <end position="59"/>
    </location>
</feature>